<dbReference type="InterPro" id="IPR043508">
    <property type="entry name" value="Bromo_Brdt_I"/>
</dbReference>
<feature type="region of interest" description="Disordered" evidence="4">
    <location>
        <begin position="490"/>
        <end position="601"/>
    </location>
</feature>
<feature type="domain" description="NET" evidence="6">
    <location>
        <begin position="576"/>
        <end position="658"/>
    </location>
</feature>
<evidence type="ECO:0000313" key="7">
    <source>
        <dbReference type="EMBL" id="KAK2708520.1"/>
    </source>
</evidence>
<feature type="compositionally biased region" description="Polar residues" evidence="4">
    <location>
        <begin position="686"/>
        <end position="696"/>
    </location>
</feature>
<dbReference type="Pfam" id="PF17035">
    <property type="entry name" value="BET"/>
    <property type="match status" value="1"/>
</dbReference>
<feature type="region of interest" description="Disordered" evidence="4">
    <location>
        <begin position="1"/>
        <end position="58"/>
    </location>
</feature>
<keyword evidence="8" id="KW-1185">Reference proteome</keyword>
<feature type="compositionally biased region" description="Low complexity" evidence="4">
    <location>
        <begin position="709"/>
        <end position="741"/>
    </location>
</feature>
<evidence type="ECO:0000256" key="2">
    <source>
        <dbReference type="ARBA" id="ARBA00023117"/>
    </source>
</evidence>
<feature type="compositionally biased region" description="Basic residues" evidence="4">
    <location>
        <begin position="492"/>
        <end position="501"/>
    </location>
</feature>
<feature type="region of interest" description="Disordered" evidence="4">
    <location>
        <begin position="649"/>
        <end position="741"/>
    </location>
</feature>
<dbReference type="Pfam" id="PF00439">
    <property type="entry name" value="Bromodomain"/>
    <property type="match status" value="2"/>
</dbReference>
<evidence type="ECO:0000259" key="5">
    <source>
        <dbReference type="PROSITE" id="PS50014"/>
    </source>
</evidence>
<accession>A0AA88HAR1</accession>
<dbReference type="GO" id="GO:0005634">
    <property type="term" value="C:nucleus"/>
    <property type="evidence" value="ECO:0007669"/>
    <property type="project" value="TreeGrafter"/>
</dbReference>
<feature type="compositionally biased region" description="Basic and acidic residues" evidence="4">
    <location>
        <begin position="502"/>
        <end position="514"/>
    </location>
</feature>
<dbReference type="FunFam" id="1.20.1270.220:FF:000001">
    <property type="entry name" value="bromodomain-containing protein 2 isoform X1"/>
    <property type="match status" value="1"/>
</dbReference>
<sequence length="741" mass="81892">MNMEVKQEPVDEKAPAAVPATTSAVDKEPPPREEPTLEPVNGIVQPPVIPPPHRPGRQTNQLQYIHKSVLKVVVKHRFAWPFMSPVDAKKLNIPDYHKTIKQPMDLGTIKKRLENNYYWCAKECIQDFNTMFTNCYVYNKPGEDIVLMAQTLEKLFLTKVTEMPKDEVVVEMPTPKPKVKKQPPAPRTPVPRTPKLMTPTPTTPQSSLLQSNLPAGTKITPSKPQSVLSSNVANVPPFLQTNNQDPVPTVQNLKGMKRKADTVASNPSQATIAGAGGSKVAKSENPSLKPASSLLGSRRESSGRPVKKVVRDMLDQTPGRRKKMSESLKYCSEILKELFSKKHAQYAWPFYKPVDAELLGLTDYHTIIKKPMDLGNIKAIFDRGEYKSAADFAADVRLVFTNCYRYNSPDHDVVTMARKLQEVFEVRFAKCPEDAPPGFDTSLGSIGTGTDHSGSESDGESQDERDQKVAKLQEQLRFIQDQINALAEQSRLRKAHKRKQRSAHEVEAFVRQRPEPVALSTPLPSETKPTSDSLRDQKPTAAKPRKAPNGSTNGPGKGRPKGTSSGQKKMASAPPESDDEDMAKPMSYDEKRQLSLDINKLPGDKLGRVIHIIQSREPALRDSSPDEIEIDFETLKPSTLRELESYVAQCLRKKPSRKPYTKKQTGKSKGEEAEKKVDAEKRLQDVSGQLNGQSMKKSAKKDELKESAASRLSSSSSSSDSDSSSSSSTSSSSGSSDSEAS</sequence>
<dbReference type="InterPro" id="IPR018359">
    <property type="entry name" value="Bromodomain_CS"/>
</dbReference>
<dbReference type="Proteomes" id="UP001187531">
    <property type="component" value="Unassembled WGS sequence"/>
</dbReference>
<dbReference type="PANTHER" id="PTHR22880:SF225">
    <property type="entry name" value="BROMODOMAIN-CONTAINING PROTEIN BET-1-RELATED"/>
    <property type="match status" value="1"/>
</dbReference>
<dbReference type="SMART" id="SM00297">
    <property type="entry name" value="BROMO"/>
    <property type="match status" value="2"/>
</dbReference>
<reference evidence="7" key="1">
    <citation type="submission" date="2023-07" db="EMBL/GenBank/DDBJ databases">
        <title>Chromosome-level genome assembly of Artemia franciscana.</title>
        <authorList>
            <person name="Jo E."/>
        </authorList>
    </citation>
    <scope>NUCLEOTIDE SEQUENCE</scope>
    <source>
        <tissue evidence="7">Whole body</tissue>
    </source>
</reference>
<feature type="compositionally biased region" description="Low complexity" evidence="4">
    <location>
        <begin position="193"/>
        <end position="209"/>
    </location>
</feature>
<dbReference type="PANTHER" id="PTHR22880">
    <property type="entry name" value="FALZ-RELATED BROMODOMAIN-CONTAINING PROTEINS"/>
    <property type="match status" value="1"/>
</dbReference>
<feature type="region of interest" description="Disordered" evidence="4">
    <location>
        <begin position="173"/>
        <end position="209"/>
    </location>
</feature>
<feature type="domain" description="Bromo" evidence="5">
    <location>
        <begin position="342"/>
        <end position="414"/>
    </location>
</feature>
<dbReference type="AlphaFoldDB" id="A0AA88HAR1"/>
<evidence type="ECO:0000256" key="4">
    <source>
        <dbReference type="SAM" id="MobiDB-lite"/>
    </source>
</evidence>
<feature type="compositionally biased region" description="Basic and acidic residues" evidence="4">
    <location>
        <begin position="25"/>
        <end position="35"/>
    </location>
</feature>
<evidence type="ECO:0000313" key="8">
    <source>
        <dbReference type="Proteomes" id="UP001187531"/>
    </source>
</evidence>
<evidence type="ECO:0000256" key="1">
    <source>
        <dbReference type="ARBA" id="ARBA00022737"/>
    </source>
</evidence>
<protein>
    <recommendedName>
        <fullName evidence="9">Bromodomain-containing protein 3-like</fullName>
    </recommendedName>
</protein>
<feature type="compositionally biased region" description="Polar residues" evidence="4">
    <location>
        <begin position="522"/>
        <end position="532"/>
    </location>
</feature>
<dbReference type="InterPro" id="IPR001487">
    <property type="entry name" value="Bromodomain"/>
</dbReference>
<dbReference type="CDD" id="cd05497">
    <property type="entry name" value="Bromo_Brdt_I_like"/>
    <property type="match status" value="1"/>
</dbReference>
<organism evidence="7 8">
    <name type="scientific">Artemia franciscana</name>
    <name type="common">Brine shrimp</name>
    <name type="synonym">Artemia sanfranciscana</name>
    <dbReference type="NCBI Taxonomy" id="6661"/>
    <lineage>
        <taxon>Eukaryota</taxon>
        <taxon>Metazoa</taxon>
        <taxon>Ecdysozoa</taxon>
        <taxon>Arthropoda</taxon>
        <taxon>Crustacea</taxon>
        <taxon>Branchiopoda</taxon>
        <taxon>Anostraca</taxon>
        <taxon>Artemiidae</taxon>
        <taxon>Artemia</taxon>
    </lineage>
</organism>
<dbReference type="GO" id="GO:0000785">
    <property type="term" value="C:chromatin"/>
    <property type="evidence" value="ECO:0007669"/>
    <property type="project" value="TreeGrafter"/>
</dbReference>
<dbReference type="PROSITE" id="PS00633">
    <property type="entry name" value="BROMODOMAIN_1"/>
    <property type="match status" value="2"/>
</dbReference>
<feature type="region of interest" description="Disordered" evidence="4">
    <location>
        <begin position="435"/>
        <end position="470"/>
    </location>
</feature>
<dbReference type="InterPro" id="IPR038336">
    <property type="entry name" value="NET_sf"/>
</dbReference>
<name>A0AA88HAR1_ARTSF</name>
<feature type="compositionally biased region" description="Pro residues" evidence="4">
    <location>
        <begin position="183"/>
        <end position="192"/>
    </location>
</feature>
<evidence type="ECO:0008006" key="9">
    <source>
        <dbReference type="Google" id="ProtNLM"/>
    </source>
</evidence>
<dbReference type="GO" id="GO:0006338">
    <property type="term" value="P:chromatin remodeling"/>
    <property type="evidence" value="ECO:0007669"/>
    <property type="project" value="TreeGrafter"/>
</dbReference>
<comment type="caution">
    <text evidence="7">The sequence shown here is derived from an EMBL/GenBank/DDBJ whole genome shotgun (WGS) entry which is preliminary data.</text>
</comment>
<dbReference type="EMBL" id="JAVRJZ010000018">
    <property type="protein sequence ID" value="KAK2708520.1"/>
    <property type="molecule type" value="Genomic_DNA"/>
</dbReference>
<feature type="compositionally biased region" description="Low complexity" evidence="4">
    <location>
        <begin position="37"/>
        <end position="46"/>
    </location>
</feature>
<feature type="compositionally biased region" description="Basic residues" evidence="4">
    <location>
        <begin position="651"/>
        <end position="666"/>
    </location>
</feature>
<proteinExistence type="predicted"/>
<feature type="domain" description="Bromo" evidence="5">
    <location>
        <begin position="74"/>
        <end position="146"/>
    </location>
</feature>
<evidence type="ECO:0000256" key="3">
    <source>
        <dbReference type="PROSITE-ProRule" id="PRU00035"/>
    </source>
</evidence>
<feature type="compositionally biased region" description="Basic and acidic residues" evidence="4">
    <location>
        <begin position="668"/>
        <end position="684"/>
    </location>
</feature>
<dbReference type="FunFam" id="1.20.920.10:FF:000002">
    <property type="entry name" value="Bromodomain-containing protein 4"/>
    <property type="match status" value="1"/>
</dbReference>
<dbReference type="FunFam" id="1.20.920.10:FF:000003">
    <property type="entry name" value="Bromodomain-containing protein 2"/>
    <property type="match status" value="1"/>
</dbReference>
<dbReference type="InterPro" id="IPR050935">
    <property type="entry name" value="Bromo_chromatin_reader"/>
</dbReference>
<feature type="region of interest" description="Disordered" evidence="4">
    <location>
        <begin position="255"/>
        <end position="322"/>
    </location>
</feature>
<dbReference type="InterPro" id="IPR043509">
    <property type="entry name" value="Bromo_Brdt_II"/>
</dbReference>
<keyword evidence="2 3" id="KW-0103">Bromodomain</keyword>
<dbReference type="SUPFAM" id="SSF47370">
    <property type="entry name" value="Bromodomain"/>
    <property type="match status" value="2"/>
</dbReference>
<dbReference type="Gene3D" id="1.20.920.10">
    <property type="entry name" value="Bromodomain-like"/>
    <property type="match status" value="2"/>
</dbReference>
<gene>
    <name evidence="7" type="ORF">QYM36_014206</name>
</gene>
<evidence type="ECO:0000259" key="6">
    <source>
        <dbReference type="PROSITE" id="PS51525"/>
    </source>
</evidence>
<feature type="compositionally biased region" description="Basic and acidic residues" evidence="4">
    <location>
        <begin position="1"/>
        <end position="14"/>
    </location>
</feature>
<keyword evidence="1" id="KW-0677">Repeat</keyword>
<dbReference type="Gene3D" id="1.20.1270.220">
    <property type="match status" value="1"/>
</dbReference>
<feature type="compositionally biased region" description="Low complexity" evidence="4">
    <location>
        <begin position="15"/>
        <end position="24"/>
    </location>
</feature>
<dbReference type="GO" id="GO:0006355">
    <property type="term" value="P:regulation of DNA-templated transcription"/>
    <property type="evidence" value="ECO:0007669"/>
    <property type="project" value="TreeGrafter"/>
</dbReference>
<dbReference type="PRINTS" id="PR00503">
    <property type="entry name" value="BROMODOMAIN"/>
</dbReference>
<dbReference type="PROSITE" id="PS50014">
    <property type="entry name" value="BROMODOMAIN_2"/>
    <property type="match status" value="2"/>
</dbReference>
<dbReference type="CDD" id="cd05498">
    <property type="entry name" value="Bromo_Brdt_II_like"/>
    <property type="match status" value="1"/>
</dbReference>
<dbReference type="PROSITE" id="PS51525">
    <property type="entry name" value="NET"/>
    <property type="match status" value="1"/>
</dbReference>
<dbReference type="InterPro" id="IPR036427">
    <property type="entry name" value="Bromodomain-like_sf"/>
</dbReference>
<dbReference type="InterPro" id="IPR027353">
    <property type="entry name" value="NET_dom"/>
</dbReference>